<dbReference type="PANTHER" id="PTHR30383:SF5">
    <property type="entry name" value="SGNH HYDROLASE-TYPE ESTERASE DOMAIN-CONTAINING PROTEIN"/>
    <property type="match status" value="1"/>
</dbReference>
<dbReference type="EMBL" id="JBHTKH010000005">
    <property type="protein sequence ID" value="MFD1054659.1"/>
    <property type="molecule type" value="Genomic_DNA"/>
</dbReference>
<dbReference type="SUPFAM" id="SSF52266">
    <property type="entry name" value="SGNH hydrolase"/>
    <property type="match status" value="1"/>
</dbReference>
<feature type="domain" description="SGNH hydrolase-type esterase" evidence="1">
    <location>
        <begin position="60"/>
        <end position="219"/>
    </location>
</feature>
<dbReference type="RefSeq" id="WP_386052563.1">
    <property type="nucleotide sequence ID" value="NZ_JBHTKH010000005.1"/>
</dbReference>
<dbReference type="Gene3D" id="3.40.50.1110">
    <property type="entry name" value="SGNH hydrolase"/>
    <property type="match status" value="1"/>
</dbReference>
<evidence type="ECO:0000259" key="1">
    <source>
        <dbReference type="Pfam" id="PF13472"/>
    </source>
</evidence>
<dbReference type="InterPro" id="IPR036514">
    <property type="entry name" value="SGNH_hydro_sf"/>
</dbReference>
<evidence type="ECO:0000313" key="2">
    <source>
        <dbReference type="EMBL" id="MFD1054659.1"/>
    </source>
</evidence>
<dbReference type="GO" id="GO:0016787">
    <property type="term" value="F:hydrolase activity"/>
    <property type="evidence" value="ECO:0007669"/>
    <property type="project" value="UniProtKB-KW"/>
</dbReference>
<comment type="caution">
    <text evidence="2">The sequence shown here is derived from an EMBL/GenBank/DDBJ whole genome shotgun (WGS) entry which is preliminary data.</text>
</comment>
<name>A0ABW3MYP3_9MICO</name>
<evidence type="ECO:0000313" key="3">
    <source>
        <dbReference type="Proteomes" id="UP001597046"/>
    </source>
</evidence>
<keyword evidence="3" id="KW-1185">Reference proteome</keyword>
<proteinExistence type="predicted"/>
<sequence>MGDDFDYPNRGVRPRGPVLSALSATFPGIRAVQEQVEPYAAWWRAHNRVAARGAEPLWVALGDSMTLGIGAGAPDRGWVGQLSRRFEERGWHHRLVNLAVNGARVEDLLERQLPALADLTADGPAALVTVVAGSNDVVLRRHRRLLVQRFAELLDRLPDGAVVSNLPNPHREARDVDRMLRERAAAGRVVLVDMRREGPRSWWGRLASDRFHPNDAGMATVVERSVDRARLLGR</sequence>
<keyword evidence="2" id="KW-0378">Hydrolase</keyword>
<dbReference type="Proteomes" id="UP001597046">
    <property type="component" value="Unassembled WGS sequence"/>
</dbReference>
<accession>A0ABW3MYP3</accession>
<dbReference type="InterPro" id="IPR013830">
    <property type="entry name" value="SGNH_hydro"/>
</dbReference>
<dbReference type="InterPro" id="IPR051532">
    <property type="entry name" value="Ester_Hydrolysis_Enzymes"/>
</dbReference>
<dbReference type="Pfam" id="PF13472">
    <property type="entry name" value="Lipase_GDSL_2"/>
    <property type="match status" value="1"/>
</dbReference>
<reference evidence="3" key="1">
    <citation type="journal article" date="2019" name="Int. J. Syst. Evol. Microbiol.">
        <title>The Global Catalogue of Microorganisms (GCM) 10K type strain sequencing project: providing services to taxonomists for standard genome sequencing and annotation.</title>
        <authorList>
            <consortium name="The Broad Institute Genomics Platform"/>
            <consortium name="The Broad Institute Genome Sequencing Center for Infectious Disease"/>
            <person name="Wu L."/>
            <person name="Ma J."/>
        </authorList>
    </citation>
    <scope>NUCLEOTIDE SEQUENCE [LARGE SCALE GENOMIC DNA]</scope>
    <source>
        <strain evidence="3">CCUG 57508</strain>
    </source>
</reference>
<gene>
    <name evidence="2" type="ORF">ACFQ2V_10110</name>
</gene>
<dbReference type="PANTHER" id="PTHR30383">
    <property type="entry name" value="THIOESTERASE 1/PROTEASE 1/LYSOPHOSPHOLIPASE L1"/>
    <property type="match status" value="1"/>
</dbReference>
<protein>
    <submittedName>
        <fullName evidence="2">SGNH/GDSL hydrolase family protein</fullName>
    </submittedName>
</protein>
<dbReference type="CDD" id="cd00229">
    <property type="entry name" value="SGNH_hydrolase"/>
    <property type="match status" value="1"/>
</dbReference>
<organism evidence="2 3">
    <name type="scientific">Terrabacter terrigena</name>
    <dbReference type="NCBI Taxonomy" id="574718"/>
    <lineage>
        <taxon>Bacteria</taxon>
        <taxon>Bacillati</taxon>
        <taxon>Actinomycetota</taxon>
        <taxon>Actinomycetes</taxon>
        <taxon>Micrococcales</taxon>
        <taxon>Intrasporangiaceae</taxon>
        <taxon>Terrabacter</taxon>
    </lineage>
</organism>